<dbReference type="Proteomes" id="UP000318616">
    <property type="component" value="Unassembled WGS sequence"/>
</dbReference>
<feature type="transmembrane region" description="Helical" evidence="1">
    <location>
        <begin position="48"/>
        <end position="74"/>
    </location>
</feature>
<feature type="transmembrane region" description="Helical" evidence="1">
    <location>
        <begin position="95"/>
        <end position="115"/>
    </location>
</feature>
<evidence type="ECO:0000256" key="1">
    <source>
        <dbReference type="SAM" id="Phobius"/>
    </source>
</evidence>
<dbReference type="EMBL" id="SFAP01000140">
    <property type="protein sequence ID" value="TRV23643.1"/>
    <property type="molecule type" value="Genomic_DNA"/>
</dbReference>
<keyword evidence="1" id="KW-1133">Transmembrane helix</keyword>
<comment type="caution">
    <text evidence="2">The sequence shown here is derived from an EMBL/GenBank/DDBJ whole genome shotgun (WGS) entry which is preliminary data.</text>
</comment>
<dbReference type="AlphaFoldDB" id="A0A552LTW2"/>
<reference evidence="2 3" key="1">
    <citation type="submission" date="2019-01" db="EMBL/GenBank/DDBJ databases">
        <title>Coherence of Microcystis species and biogeography revealed through population genomics.</title>
        <authorList>
            <person name="Perez-Carrascal O.M."/>
            <person name="Terrat Y."/>
            <person name="Giani A."/>
            <person name="Fortin N."/>
            <person name="Tromas N."/>
            <person name="Shapiro B.J."/>
        </authorList>
    </citation>
    <scope>NUCLEOTIDE SEQUENCE [LARGE SCALE GENOMIC DNA]</scope>
    <source>
        <strain evidence="2">Mw_MB_S_20031200_S109D</strain>
    </source>
</reference>
<sequence>MSYPQWFPRPKSWLWALILSLLIFPFYITAKALLGIGLITGSIVDHPFLLYSGFILGFMVVPIWLIAIVHKFLWGKEKEKLPKWLPSKQDFLEGGYSWLCLVISLTIIGTAVSIGTEKHPIYQLRKFAYFNPRDFILVLSVMTAYAYHLKSLIGAKFQAKRSP</sequence>
<feature type="transmembrane region" description="Helical" evidence="1">
    <location>
        <begin position="12"/>
        <end position="28"/>
    </location>
</feature>
<keyword evidence="1" id="KW-0812">Transmembrane</keyword>
<evidence type="ECO:0000313" key="2">
    <source>
        <dbReference type="EMBL" id="TRV23643.1"/>
    </source>
</evidence>
<feature type="transmembrane region" description="Helical" evidence="1">
    <location>
        <begin position="135"/>
        <end position="153"/>
    </location>
</feature>
<protein>
    <submittedName>
        <fullName evidence="2">Uncharacterized protein</fullName>
    </submittedName>
</protein>
<evidence type="ECO:0000313" key="3">
    <source>
        <dbReference type="Proteomes" id="UP000318616"/>
    </source>
</evidence>
<accession>A0A552LTW2</accession>
<organism evidence="2 3">
    <name type="scientific">Microcystis wesenbergii Mw_MB_S_20031200_S109D</name>
    <dbReference type="NCBI Taxonomy" id="2486241"/>
    <lineage>
        <taxon>Bacteria</taxon>
        <taxon>Bacillati</taxon>
        <taxon>Cyanobacteriota</taxon>
        <taxon>Cyanophyceae</taxon>
        <taxon>Oscillatoriophycideae</taxon>
        <taxon>Chroococcales</taxon>
        <taxon>Microcystaceae</taxon>
        <taxon>Microcystis</taxon>
    </lineage>
</organism>
<proteinExistence type="predicted"/>
<name>A0A552LTW2_9CHRO</name>
<gene>
    <name evidence="2" type="ORF">EWV88_10970</name>
</gene>
<keyword evidence="1" id="KW-0472">Membrane</keyword>